<evidence type="ECO:0000313" key="3">
    <source>
        <dbReference type="Proteomes" id="UP001220610"/>
    </source>
</evidence>
<protein>
    <recommendedName>
        <fullName evidence="1">Spore protein YkvP/CgeB glycosyl transferase-like domain-containing protein</fullName>
    </recommendedName>
</protein>
<evidence type="ECO:0000259" key="1">
    <source>
        <dbReference type="Pfam" id="PF13524"/>
    </source>
</evidence>
<reference evidence="2" key="1">
    <citation type="submission" date="2023-03" db="EMBL/GenBank/DDBJ databases">
        <title>Andean soil-derived lignocellulolytic bacterial consortium as a source of novel taxa and putative plastic-active enzymes.</title>
        <authorList>
            <person name="Diaz-Garcia L."/>
            <person name="Chuvochina M."/>
            <person name="Feuerriegel G."/>
            <person name="Bunk B."/>
            <person name="Sproer C."/>
            <person name="Streit W.R."/>
            <person name="Rodriguez L.M."/>
            <person name="Overmann J."/>
            <person name="Jimenez D.J."/>
        </authorList>
    </citation>
    <scope>NUCLEOTIDE SEQUENCE</scope>
    <source>
        <strain evidence="2">MAG 7</strain>
    </source>
</reference>
<dbReference type="InterPro" id="IPR055259">
    <property type="entry name" value="YkvP/CgeB_Glyco_trans-like"/>
</dbReference>
<feature type="domain" description="Spore protein YkvP/CgeB glycosyl transferase-like" evidence="1">
    <location>
        <begin position="253"/>
        <end position="313"/>
    </location>
</feature>
<dbReference type="Pfam" id="PF13524">
    <property type="entry name" value="Glyco_trans_1_2"/>
    <property type="match status" value="1"/>
</dbReference>
<sequence length="380" mass="42618">MTIGFVHPHKAFLPEIEAYTRFFESCGIRCAVLKKDGLDKWRPAVEWWFMGMDRHPRRPGVIRIHEYASASLPPWRRLKDQVKTLVSYRPDYRLFLNAYVRDQFGFTDGVPYGLRDMGIAGEFFGTAGTQLPAADLTGNLPGTAVGAEKELENVFGTNQGWAVIPDSQEPEEGKAAEKRFFGTNQREAQVPGSSPVQTAKEVLGLLQYDFIYCGSVGKDVQLTPLLDLFRSGGALADCSILVLSRDYDALAARYQDTPSIFFRGPVPNTAVASLIRRARYAINYRPAVAPVMYQTSTKLLEYAACGVGIVTTRLPWVEWLQQQYGGNFFYLEPGLGNLDKAALEQFPFAFPDLSDWTWEKQIARSGVVDFLREKLPGIFQ</sequence>
<dbReference type="EMBL" id="CP119311">
    <property type="protein sequence ID" value="WEK35425.1"/>
    <property type="molecule type" value="Genomic_DNA"/>
</dbReference>
<gene>
    <name evidence="2" type="ORF">P0Y53_23275</name>
</gene>
<dbReference type="AlphaFoldDB" id="A0AAJ5WRH5"/>
<organism evidence="2 3">
    <name type="scientific">Candidatus Pseudobacter hemicellulosilyticus</name>
    <dbReference type="NCBI Taxonomy" id="3121375"/>
    <lineage>
        <taxon>Bacteria</taxon>
        <taxon>Pseudomonadati</taxon>
        <taxon>Bacteroidota</taxon>
        <taxon>Chitinophagia</taxon>
        <taxon>Chitinophagales</taxon>
        <taxon>Chitinophagaceae</taxon>
        <taxon>Pseudobacter</taxon>
    </lineage>
</organism>
<dbReference type="Proteomes" id="UP001220610">
    <property type="component" value="Chromosome"/>
</dbReference>
<accession>A0AAJ5WRH5</accession>
<name>A0AAJ5WRH5_9BACT</name>
<dbReference type="Gene3D" id="3.40.50.2000">
    <property type="entry name" value="Glycogen Phosphorylase B"/>
    <property type="match status" value="1"/>
</dbReference>
<proteinExistence type="predicted"/>
<evidence type="ECO:0000313" key="2">
    <source>
        <dbReference type="EMBL" id="WEK35425.1"/>
    </source>
</evidence>